<protein>
    <submittedName>
        <fullName evidence="2">FkbM family methyltransferase</fullName>
    </submittedName>
</protein>
<dbReference type="AlphaFoldDB" id="A0A6P0CCB6"/>
<dbReference type="InterPro" id="IPR029063">
    <property type="entry name" value="SAM-dependent_MTases_sf"/>
</dbReference>
<evidence type="ECO:0000313" key="2">
    <source>
        <dbReference type="EMBL" id="NEK23537.1"/>
    </source>
</evidence>
<dbReference type="Gene3D" id="3.40.50.150">
    <property type="entry name" value="Vaccinia Virus protein VP39"/>
    <property type="match status" value="1"/>
</dbReference>
<dbReference type="Pfam" id="PF05050">
    <property type="entry name" value="Methyltransf_21"/>
    <property type="match status" value="1"/>
</dbReference>
<reference evidence="2 3" key="1">
    <citation type="submission" date="2020-01" db="EMBL/GenBank/DDBJ databases">
        <title>Sulfitobacter sediminilitoris sp. nov., isolated from a tidal flat.</title>
        <authorList>
            <person name="Park S."/>
            <person name="Yoon J.-H."/>
        </authorList>
    </citation>
    <scope>NUCLEOTIDE SEQUENCE [LARGE SCALE GENOMIC DNA]</scope>
    <source>
        <strain evidence="2 3">JBTF-M27</strain>
    </source>
</reference>
<accession>A0A6P0CCB6</accession>
<evidence type="ECO:0000313" key="3">
    <source>
        <dbReference type="Proteomes" id="UP000468591"/>
    </source>
</evidence>
<name>A0A6P0CCB6_9RHOB</name>
<sequence>MKDADDIGRTSLRGVKGRVTHLRDLLSPVRPLRIADVGANPVNVPAYQQLLDMQACEVWGFEPDDDAFAALEKTGRPGTHFVQRAVGKSGPGTFYPHQATGMGSLFKVDEASVSYLGRHGWYGRQREGVALDLISLDDIPEDELPPPDLLKMDIQGGELDVLRTGSQRLSEAVAIMPELRFAQIYVDEPMWSDVDHELRDQGFILHKLVEPKAMSLGTSHKDKMRHTAFRNQLVDGDAVYIRDPRQMDNWSDDQVKQLAIAAAGVFDSLDLTIYCLDHLTTRGVLPEDASKNFFNSLPKWLRKPG</sequence>
<organism evidence="2 3">
    <name type="scientific">Sulfitobacter sediminilitoris</name>
    <dbReference type="NCBI Taxonomy" id="2698830"/>
    <lineage>
        <taxon>Bacteria</taxon>
        <taxon>Pseudomonadati</taxon>
        <taxon>Pseudomonadota</taxon>
        <taxon>Alphaproteobacteria</taxon>
        <taxon>Rhodobacterales</taxon>
        <taxon>Roseobacteraceae</taxon>
        <taxon>Sulfitobacter</taxon>
    </lineage>
</organism>
<dbReference type="InterPro" id="IPR053188">
    <property type="entry name" value="FkbM_Methyltransferase"/>
</dbReference>
<dbReference type="NCBIfam" id="TIGR01444">
    <property type="entry name" value="fkbM_fam"/>
    <property type="match status" value="1"/>
</dbReference>
<dbReference type="InterPro" id="IPR006342">
    <property type="entry name" value="FkbM_mtfrase"/>
</dbReference>
<comment type="caution">
    <text evidence="2">The sequence shown here is derived from an EMBL/GenBank/DDBJ whole genome shotgun (WGS) entry which is preliminary data.</text>
</comment>
<evidence type="ECO:0000259" key="1">
    <source>
        <dbReference type="Pfam" id="PF05050"/>
    </source>
</evidence>
<proteinExistence type="predicted"/>
<dbReference type="RefSeq" id="WP_164354458.1">
    <property type="nucleotide sequence ID" value="NZ_JAABNT010000008.1"/>
</dbReference>
<dbReference type="PANTHER" id="PTHR36973">
    <property type="entry name" value="SLL1456 PROTEIN-RELATED"/>
    <property type="match status" value="1"/>
</dbReference>
<keyword evidence="2" id="KW-0489">Methyltransferase</keyword>
<dbReference type="EMBL" id="JAABNT010000008">
    <property type="protein sequence ID" value="NEK23537.1"/>
    <property type="molecule type" value="Genomic_DNA"/>
</dbReference>
<dbReference type="PANTHER" id="PTHR36973:SF4">
    <property type="entry name" value="NODULATION PROTEIN"/>
    <property type="match status" value="1"/>
</dbReference>
<feature type="domain" description="Methyltransferase FkbM" evidence="1">
    <location>
        <begin position="36"/>
        <end position="204"/>
    </location>
</feature>
<dbReference type="GO" id="GO:0032259">
    <property type="term" value="P:methylation"/>
    <property type="evidence" value="ECO:0007669"/>
    <property type="project" value="UniProtKB-KW"/>
</dbReference>
<dbReference type="Proteomes" id="UP000468591">
    <property type="component" value="Unassembled WGS sequence"/>
</dbReference>
<gene>
    <name evidence="2" type="ORF">GV827_14115</name>
</gene>
<dbReference type="SUPFAM" id="SSF53335">
    <property type="entry name" value="S-adenosyl-L-methionine-dependent methyltransferases"/>
    <property type="match status" value="1"/>
</dbReference>
<dbReference type="GO" id="GO:0008171">
    <property type="term" value="F:O-methyltransferase activity"/>
    <property type="evidence" value="ECO:0007669"/>
    <property type="project" value="TreeGrafter"/>
</dbReference>
<keyword evidence="3" id="KW-1185">Reference proteome</keyword>
<keyword evidence="2" id="KW-0808">Transferase</keyword>